<dbReference type="Proteomes" id="UP000766246">
    <property type="component" value="Unassembled WGS sequence"/>
</dbReference>
<sequence length="648" mass="73147">MNNNLRPISLASCKVNDKYYDEALHLEVKNMLALNPDRLVAGFRETAGAIAGMDESSRNSFMKGNERYGGVWENGLIGGHTLGHYIKALAQAQINPGLDSKEKKTVKERLDYIIDALDECQNKTTGTAYEGYIFGATLPTQDYLDNPALQFDYVEEGKSDPFKQAWVPWYTMHKILSGLNAAYLYASNETALKVANRLGSWIANRCESWSDEVHETVLSIEYGGMNDCLYELYEMNKKLVDAGNDLGYKDYEIFKNAAHAFDEVKLFKKVSTNEKDLLNDTHANTTIPKFIGALARYEVDDTASEYLDYAKDFFDMVISKHTYITGGNSENEHFGRDNILNAERTNTNNETCNTYNMIKMARRLFAVTGDKKYLDYSAHTLINAIMASQNHATGFTTYFQPMGTGFHKVFNTLDGNFWCCTGTGYENFTKLQDGIYFKGDDKLVVAMYVASIYKGDGYTLTQECDFTKSDKVKIRVDVVNKDSNVDLYLRIPHWLQGNPQVMVGSSIIEPKEENGFYIISKELIPAGGDITITWPMGISCHSLADGKDTYAFCYGPYVLSARLGDKHMKIKPHGIDVVVAAEKSVASDDIVITSESSVDEFMKNISKHLIKQDDQMEFELTGTNKKLIFTTHYNQYKESYGIYWNYSV</sequence>
<organism evidence="3 4">
    <name type="scientific">Pseudobutyrivibrio ruminis</name>
    <dbReference type="NCBI Taxonomy" id="46206"/>
    <lineage>
        <taxon>Bacteria</taxon>
        <taxon>Bacillati</taxon>
        <taxon>Bacillota</taxon>
        <taxon>Clostridia</taxon>
        <taxon>Lachnospirales</taxon>
        <taxon>Lachnospiraceae</taxon>
        <taxon>Pseudobutyrivibrio</taxon>
    </lineage>
</organism>
<dbReference type="InterPro" id="IPR008928">
    <property type="entry name" value="6-hairpin_glycosidase_sf"/>
</dbReference>
<dbReference type="PANTHER" id="PTHR31151:SF0">
    <property type="entry name" value="PROLINE-TRNA LIGASE (DUF1680)"/>
    <property type="match status" value="1"/>
</dbReference>
<name>A0A927UB96_9FIRM</name>
<dbReference type="InterPro" id="IPR049046">
    <property type="entry name" value="Beta-AFase-like_GH127_middle"/>
</dbReference>
<evidence type="ECO:0000313" key="4">
    <source>
        <dbReference type="Proteomes" id="UP000766246"/>
    </source>
</evidence>
<dbReference type="AlphaFoldDB" id="A0A927UB96"/>
<protein>
    <recommendedName>
        <fullName evidence="5">Glycosyl hydrolase</fullName>
    </recommendedName>
</protein>
<dbReference type="EMBL" id="SVER01000035">
    <property type="protein sequence ID" value="MBE5920496.1"/>
    <property type="molecule type" value="Genomic_DNA"/>
</dbReference>
<accession>A0A927UB96</accession>
<reference evidence="3" key="1">
    <citation type="submission" date="2019-04" db="EMBL/GenBank/DDBJ databases">
        <title>Evolution of Biomass-Degrading Anaerobic Consortia Revealed by Metagenomics.</title>
        <authorList>
            <person name="Peng X."/>
        </authorList>
    </citation>
    <scope>NUCLEOTIDE SEQUENCE</scope>
    <source>
        <strain evidence="3">SIG311</strain>
    </source>
</reference>
<evidence type="ECO:0000259" key="1">
    <source>
        <dbReference type="Pfam" id="PF07944"/>
    </source>
</evidence>
<comment type="caution">
    <text evidence="3">The sequence shown here is derived from an EMBL/GenBank/DDBJ whole genome shotgun (WGS) entry which is preliminary data.</text>
</comment>
<dbReference type="PANTHER" id="PTHR31151">
    <property type="entry name" value="PROLINE-TRNA LIGASE (DUF1680)"/>
    <property type="match status" value="1"/>
</dbReference>
<dbReference type="SUPFAM" id="SSF48208">
    <property type="entry name" value="Six-hairpin glycosidases"/>
    <property type="match status" value="1"/>
</dbReference>
<feature type="domain" description="Non-reducing end beta-L-arabinofuranosidase-like GH127 middle" evidence="2">
    <location>
        <begin position="443"/>
        <end position="536"/>
    </location>
</feature>
<dbReference type="GO" id="GO:0005975">
    <property type="term" value="P:carbohydrate metabolic process"/>
    <property type="evidence" value="ECO:0007669"/>
    <property type="project" value="InterPro"/>
</dbReference>
<feature type="domain" description="Non-reducing end beta-L-arabinofuranosidase-like GH127 catalytic" evidence="1">
    <location>
        <begin position="14"/>
        <end position="433"/>
    </location>
</feature>
<evidence type="ECO:0000313" key="3">
    <source>
        <dbReference type="EMBL" id="MBE5920496.1"/>
    </source>
</evidence>
<evidence type="ECO:0008006" key="5">
    <source>
        <dbReference type="Google" id="ProtNLM"/>
    </source>
</evidence>
<evidence type="ECO:0000259" key="2">
    <source>
        <dbReference type="Pfam" id="PF20736"/>
    </source>
</evidence>
<dbReference type="Pfam" id="PF07944">
    <property type="entry name" value="Beta-AFase-like_GH127_cat"/>
    <property type="match status" value="1"/>
</dbReference>
<gene>
    <name evidence="3" type="ORF">E7272_11740</name>
</gene>
<proteinExistence type="predicted"/>
<dbReference type="Pfam" id="PF20736">
    <property type="entry name" value="Glyco_hydro127M"/>
    <property type="match status" value="1"/>
</dbReference>
<dbReference type="InterPro" id="IPR012878">
    <property type="entry name" value="Beta-AFase-like_GH127_cat"/>
</dbReference>